<gene>
    <name evidence="1" type="ORF">MY490_04345</name>
</gene>
<accession>A0ABY4JQY2</accession>
<keyword evidence="2" id="KW-1185">Reference proteome</keyword>
<dbReference type="RefSeq" id="WP_248268143.1">
    <property type="nucleotide sequence ID" value="NZ_CP096034.1"/>
</dbReference>
<reference evidence="1 2" key="1">
    <citation type="submission" date="2022-04" db="EMBL/GenBank/DDBJ databases">
        <title>Mechanism of arsenic methylation and mitigation arsenic toxicity by Bacillus sp. LH14 from an Arsenic-Contaminated Paddy Soil.</title>
        <authorList>
            <person name="Wang D."/>
        </authorList>
    </citation>
    <scope>NUCLEOTIDE SEQUENCE [LARGE SCALE GENOMIC DNA]</scope>
    <source>
        <strain evidence="1 2">LH14</strain>
    </source>
</reference>
<name>A0ABY4JQY2_9BACI</name>
<sequence>MQFFSVLLCFLTLHSANLPSENFFVSSECLNSRNQTQPCFLITKKGCDMVANKMNGEKGILFSVTNVEKFHDMENGVFSQVLTSGSPSASILMSAIGSKMLTILATESGKTQIIYEVAAVKTA</sequence>
<protein>
    <submittedName>
        <fullName evidence="1">Rha family transcriptional regulator</fullName>
    </submittedName>
</protein>
<organism evidence="1 2">
    <name type="scientific">Gottfriedia acidiceleris</name>
    <dbReference type="NCBI Taxonomy" id="371036"/>
    <lineage>
        <taxon>Bacteria</taxon>
        <taxon>Bacillati</taxon>
        <taxon>Bacillota</taxon>
        <taxon>Bacilli</taxon>
        <taxon>Bacillales</taxon>
        <taxon>Bacillaceae</taxon>
        <taxon>Gottfriedia</taxon>
    </lineage>
</organism>
<dbReference type="Pfam" id="PF09669">
    <property type="entry name" value="Phage_pRha"/>
    <property type="match status" value="1"/>
</dbReference>
<proteinExistence type="predicted"/>
<dbReference type="EMBL" id="CP096034">
    <property type="protein sequence ID" value="UPM55082.1"/>
    <property type="molecule type" value="Genomic_DNA"/>
</dbReference>
<evidence type="ECO:0000313" key="2">
    <source>
        <dbReference type="Proteomes" id="UP000830639"/>
    </source>
</evidence>
<dbReference type="Proteomes" id="UP000830639">
    <property type="component" value="Chromosome"/>
</dbReference>
<evidence type="ECO:0000313" key="1">
    <source>
        <dbReference type="EMBL" id="UPM55082.1"/>
    </source>
</evidence>
<dbReference type="InterPro" id="IPR014054">
    <property type="entry name" value="Phage_regulatory_Rha"/>
</dbReference>